<dbReference type="NCBIfam" id="TIGR00756">
    <property type="entry name" value="PPR"/>
    <property type="match status" value="2"/>
</dbReference>
<dbReference type="EMBL" id="JAJSOW010000106">
    <property type="protein sequence ID" value="KAI9159745.1"/>
    <property type="molecule type" value="Genomic_DNA"/>
</dbReference>
<dbReference type="Proteomes" id="UP001064489">
    <property type="component" value="Chromosome 2"/>
</dbReference>
<dbReference type="PANTHER" id="PTHR47926">
    <property type="entry name" value="PENTATRICOPEPTIDE REPEAT-CONTAINING PROTEIN"/>
    <property type="match status" value="1"/>
</dbReference>
<comment type="caution">
    <text evidence="3">The sequence shown here is derived from an EMBL/GenBank/DDBJ whole genome shotgun (WGS) entry which is preliminary data.</text>
</comment>
<sequence length="226" mass="25243">MGNDEEVEVCFSEMDRRDDFSWNILISFYSSRGNVKAVVDKFNAMQSKVAISIETLSLVISVFGKSGNVVEGKNLHGFAIKAGLCDDVLLNLLDFHAKCGELGNAAQLFSEIPHRNNITWNAMMSGFVQNGHFNEAIELFRQIEAAGLEPDAVILRSLVDAYSNLGVLQWVEFGVLYLQPKEFTGTENSGNMWHRPDNAGYYTLLCNIQASVGQWIEVEEVKESHE</sequence>
<evidence type="ECO:0000313" key="4">
    <source>
        <dbReference type="Proteomes" id="UP001064489"/>
    </source>
</evidence>
<proteinExistence type="predicted"/>
<gene>
    <name evidence="3" type="ORF">LWI28_001515</name>
</gene>
<dbReference type="AlphaFoldDB" id="A0AAD5NGQ9"/>
<keyword evidence="4" id="KW-1185">Reference proteome</keyword>
<keyword evidence="1" id="KW-0677">Repeat</keyword>
<evidence type="ECO:0000256" key="1">
    <source>
        <dbReference type="ARBA" id="ARBA00022737"/>
    </source>
</evidence>
<dbReference type="Pfam" id="PF01535">
    <property type="entry name" value="PPR"/>
    <property type="match status" value="1"/>
</dbReference>
<dbReference type="GO" id="GO:0009451">
    <property type="term" value="P:RNA modification"/>
    <property type="evidence" value="ECO:0007669"/>
    <property type="project" value="InterPro"/>
</dbReference>
<organism evidence="3 4">
    <name type="scientific">Acer negundo</name>
    <name type="common">Box elder</name>
    <dbReference type="NCBI Taxonomy" id="4023"/>
    <lineage>
        <taxon>Eukaryota</taxon>
        <taxon>Viridiplantae</taxon>
        <taxon>Streptophyta</taxon>
        <taxon>Embryophyta</taxon>
        <taxon>Tracheophyta</taxon>
        <taxon>Spermatophyta</taxon>
        <taxon>Magnoliopsida</taxon>
        <taxon>eudicotyledons</taxon>
        <taxon>Gunneridae</taxon>
        <taxon>Pentapetalae</taxon>
        <taxon>rosids</taxon>
        <taxon>malvids</taxon>
        <taxon>Sapindales</taxon>
        <taxon>Sapindaceae</taxon>
        <taxon>Hippocastanoideae</taxon>
        <taxon>Acereae</taxon>
        <taxon>Acer</taxon>
    </lineage>
</organism>
<dbReference type="GO" id="GO:0003723">
    <property type="term" value="F:RNA binding"/>
    <property type="evidence" value="ECO:0007669"/>
    <property type="project" value="InterPro"/>
</dbReference>
<name>A0AAD5NGQ9_ACENE</name>
<evidence type="ECO:0000313" key="3">
    <source>
        <dbReference type="EMBL" id="KAI9159745.1"/>
    </source>
</evidence>
<protein>
    <recommendedName>
        <fullName evidence="5">Pentatricopeptide repeat-containing protein</fullName>
    </recommendedName>
</protein>
<feature type="repeat" description="PPR" evidence="2">
    <location>
        <begin position="116"/>
        <end position="150"/>
    </location>
</feature>
<dbReference type="InterPro" id="IPR011990">
    <property type="entry name" value="TPR-like_helical_dom_sf"/>
</dbReference>
<dbReference type="FunFam" id="1.25.40.10:FF:000364">
    <property type="entry name" value="Pentatricopeptide repeat (PPR-like) superfamily protein"/>
    <property type="match status" value="1"/>
</dbReference>
<reference evidence="3" key="1">
    <citation type="journal article" date="2022" name="Plant J.">
        <title>Strategies of tolerance reflected in two North American maple genomes.</title>
        <authorList>
            <person name="McEvoy S.L."/>
            <person name="Sezen U.U."/>
            <person name="Trouern-Trend A."/>
            <person name="McMahon S.M."/>
            <person name="Schaberg P.G."/>
            <person name="Yang J."/>
            <person name="Wegrzyn J.L."/>
            <person name="Swenson N.G."/>
        </authorList>
    </citation>
    <scope>NUCLEOTIDE SEQUENCE</scope>
    <source>
        <strain evidence="3">91603</strain>
    </source>
</reference>
<dbReference type="Gene3D" id="1.25.40.10">
    <property type="entry name" value="Tetratricopeptide repeat domain"/>
    <property type="match status" value="2"/>
</dbReference>
<dbReference type="Pfam" id="PF13041">
    <property type="entry name" value="PPR_2"/>
    <property type="match status" value="1"/>
</dbReference>
<dbReference type="PROSITE" id="PS51375">
    <property type="entry name" value="PPR"/>
    <property type="match status" value="1"/>
</dbReference>
<reference evidence="3" key="2">
    <citation type="submission" date="2023-02" db="EMBL/GenBank/DDBJ databases">
        <authorList>
            <person name="Swenson N.G."/>
            <person name="Wegrzyn J.L."/>
            <person name="Mcevoy S.L."/>
        </authorList>
    </citation>
    <scope>NUCLEOTIDE SEQUENCE</scope>
    <source>
        <strain evidence="3">91603</strain>
        <tissue evidence="3">Leaf</tissue>
    </source>
</reference>
<accession>A0AAD5NGQ9</accession>
<dbReference type="InterPro" id="IPR046960">
    <property type="entry name" value="PPR_At4g14850-like_plant"/>
</dbReference>
<evidence type="ECO:0000256" key="2">
    <source>
        <dbReference type="PROSITE-ProRule" id="PRU00708"/>
    </source>
</evidence>
<evidence type="ECO:0008006" key="5">
    <source>
        <dbReference type="Google" id="ProtNLM"/>
    </source>
</evidence>
<dbReference type="InterPro" id="IPR002885">
    <property type="entry name" value="PPR_rpt"/>
</dbReference>